<comment type="caution">
    <text evidence="2">The sequence shown here is derived from an EMBL/GenBank/DDBJ whole genome shotgun (WGS) entry which is preliminary data.</text>
</comment>
<reference evidence="3" key="1">
    <citation type="journal article" date="2019" name="Int. J. Syst. Evol. Microbiol.">
        <title>The Global Catalogue of Microorganisms (GCM) 10K type strain sequencing project: providing services to taxonomists for standard genome sequencing and annotation.</title>
        <authorList>
            <consortium name="The Broad Institute Genomics Platform"/>
            <consortium name="The Broad Institute Genome Sequencing Center for Infectious Disease"/>
            <person name="Wu L."/>
            <person name="Ma J."/>
        </authorList>
    </citation>
    <scope>NUCLEOTIDE SEQUENCE [LARGE SCALE GENOMIC DNA]</scope>
    <source>
        <strain evidence="3">JCM 17933</strain>
    </source>
</reference>
<dbReference type="SMART" id="SM00421">
    <property type="entry name" value="HTH_LUXR"/>
    <property type="match status" value="1"/>
</dbReference>
<dbReference type="InterPro" id="IPR051797">
    <property type="entry name" value="TrmB-like"/>
</dbReference>
<dbReference type="Pfam" id="PF00196">
    <property type="entry name" value="GerE"/>
    <property type="match status" value="1"/>
</dbReference>
<dbReference type="InterPro" id="IPR000792">
    <property type="entry name" value="Tscrpt_reg_LuxR_C"/>
</dbReference>
<dbReference type="Gene3D" id="1.10.10.10">
    <property type="entry name" value="Winged helix-like DNA-binding domain superfamily/Winged helix DNA-binding domain"/>
    <property type="match status" value="1"/>
</dbReference>
<dbReference type="PRINTS" id="PR00038">
    <property type="entry name" value="HTHLUXR"/>
</dbReference>
<accession>A0ABP8PRD4</accession>
<evidence type="ECO:0000259" key="1">
    <source>
        <dbReference type="PROSITE" id="PS50043"/>
    </source>
</evidence>
<protein>
    <recommendedName>
        <fullName evidence="1">HTH luxR-type domain-containing protein</fullName>
    </recommendedName>
</protein>
<keyword evidence="3" id="KW-1185">Reference proteome</keyword>
<proteinExistence type="predicted"/>
<dbReference type="Proteomes" id="UP001500503">
    <property type="component" value="Unassembled WGS sequence"/>
</dbReference>
<sequence>MSSWEPGGVQRLFEGLVRDDVLAVFEKLVTADGCPASEAEQFVGGPEMLQELLDCGMAHVGSASPNPPHFVPAPPEMALQGVLRKRQQQLLADCELLMDGHGRFSRIDRTRPQSGEFRHRLVEIVTDRAEITRLSHALVNVAQDDWMSLENARLETPLDEATGYSPPPAFEQSLRCRAIYEASLLDNTIGRRTVEEAIRHGEEARLLPRIGMKLKLADESVAMLPLTPTGMEGAMVIRSAVVAGALREYFELLWERAMPVGTRPESSTGLPPVEERILPLLAQGLTDEAIANRLKVSLPTVQRRLANLKKRLAVDTRIAIVVAAMRRGWIQ</sequence>
<feature type="domain" description="HTH luxR-type" evidence="1">
    <location>
        <begin position="263"/>
        <end position="328"/>
    </location>
</feature>
<dbReference type="PANTHER" id="PTHR34293:SF1">
    <property type="entry name" value="HTH-TYPE TRANSCRIPTIONAL REGULATOR TRMBL2"/>
    <property type="match status" value="1"/>
</dbReference>
<dbReference type="InterPro" id="IPR016032">
    <property type="entry name" value="Sig_transdc_resp-reg_C-effctor"/>
</dbReference>
<dbReference type="RefSeq" id="WP_345462119.1">
    <property type="nucleotide sequence ID" value="NZ_BAABHF010000016.1"/>
</dbReference>
<dbReference type="InterPro" id="IPR036388">
    <property type="entry name" value="WH-like_DNA-bd_sf"/>
</dbReference>
<gene>
    <name evidence="2" type="ORF">GCM10023191_025720</name>
</gene>
<dbReference type="SUPFAM" id="SSF46894">
    <property type="entry name" value="C-terminal effector domain of the bipartite response regulators"/>
    <property type="match status" value="1"/>
</dbReference>
<dbReference type="PANTHER" id="PTHR34293">
    <property type="entry name" value="HTH-TYPE TRANSCRIPTIONAL REGULATOR TRMBL2"/>
    <property type="match status" value="1"/>
</dbReference>
<evidence type="ECO:0000313" key="2">
    <source>
        <dbReference type="EMBL" id="GAA4491551.1"/>
    </source>
</evidence>
<dbReference type="EMBL" id="BAABHF010000016">
    <property type="protein sequence ID" value="GAA4491551.1"/>
    <property type="molecule type" value="Genomic_DNA"/>
</dbReference>
<dbReference type="PROSITE" id="PS50043">
    <property type="entry name" value="HTH_LUXR_2"/>
    <property type="match status" value="1"/>
</dbReference>
<evidence type="ECO:0000313" key="3">
    <source>
        <dbReference type="Proteomes" id="UP001500503"/>
    </source>
</evidence>
<organism evidence="2 3">
    <name type="scientific">Actinoallomurus oryzae</name>
    <dbReference type="NCBI Taxonomy" id="502180"/>
    <lineage>
        <taxon>Bacteria</taxon>
        <taxon>Bacillati</taxon>
        <taxon>Actinomycetota</taxon>
        <taxon>Actinomycetes</taxon>
        <taxon>Streptosporangiales</taxon>
        <taxon>Thermomonosporaceae</taxon>
        <taxon>Actinoallomurus</taxon>
    </lineage>
</organism>
<name>A0ABP8PRD4_9ACTN</name>